<dbReference type="Proteomes" id="UP000224854">
    <property type="component" value="Unassembled WGS sequence"/>
</dbReference>
<comment type="subcellular location">
    <subcellularLocation>
        <location evidence="2">Membrane</location>
        <topology evidence="2">Single-pass membrane protein</topology>
    </subcellularLocation>
</comment>
<dbReference type="GO" id="GO:0016705">
    <property type="term" value="F:oxidoreductase activity, acting on paired donors, with incorporation or reduction of molecular oxygen"/>
    <property type="evidence" value="ECO:0007669"/>
    <property type="project" value="InterPro"/>
</dbReference>
<dbReference type="InterPro" id="IPR036396">
    <property type="entry name" value="Cyt_P450_sf"/>
</dbReference>
<evidence type="ECO:0000256" key="9">
    <source>
        <dbReference type="ARBA" id="ARBA00023033"/>
    </source>
</evidence>
<keyword evidence="4" id="KW-0812">Transmembrane</keyword>
<evidence type="ECO:0000256" key="8">
    <source>
        <dbReference type="ARBA" id="ARBA00023004"/>
    </source>
</evidence>
<reference evidence="12 13" key="1">
    <citation type="submission" date="2017-06" db="EMBL/GenBank/DDBJ databases">
        <title>Ant-infecting Ophiocordyceps genomes reveal a high diversity of potential behavioral manipulation genes and a possible major role for enterotoxins.</title>
        <authorList>
            <person name="De Bekker C."/>
            <person name="Evans H.C."/>
            <person name="Brachmann A."/>
            <person name="Hughes D.P."/>
        </authorList>
    </citation>
    <scope>NUCLEOTIDE SEQUENCE [LARGE SCALE GENOMIC DNA]</scope>
    <source>
        <strain evidence="12 13">1348a</strain>
    </source>
</reference>
<comment type="cofactor">
    <cofactor evidence="1">
        <name>heme</name>
        <dbReference type="ChEBI" id="CHEBI:30413"/>
    </cofactor>
</comment>
<dbReference type="GO" id="GO:0004497">
    <property type="term" value="F:monooxygenase activity"/>
    <property type="evidence" value="ECO:0007669"/>
    <property type="project" value="UniProtKB-KW"/>
</dbReference>
<keyword evidence="13" id="KW-1185">Reference proteome</keyword>
<dbReference type="AlphaFoldDB" id="A0A2C5ZR55"/>
<keyword evidence="11" id="KW-0349">Heme</keyword>
<dbReference type="OrthoDB" id="1470350at2759"/>
<keyword evidence="8 11" id="KW-0408">Iron</keyword>
<comment type="caution">
    <text evidence="12">The sequence shown here is derived from an EMBL/GenBank/DDBJ whole genome shotgun (WGS) entry which is preliminary data.</text>
</comment>
<evidence type="ECO:0000256" key="3">
    <source>
        <dbReference type="ARBA" id="ARBA00010617"/>
    </source>
</evidence>
<dbReference type="SUPFAM" id="SSF48264">
    <property type="entry name" value="Cytochrome P450"/>
    <property type="match status" value="1"/>
</dbReference>
<evidence type="ECO:0000256" key="4">
    <source>
        <dbReference type="ARBA" id="ARBA00022692"/>
    </source>
</evidence>
<dbReference type="InterPro" id="IPR047146">
    <property type="entry name" value="Cyt_P450_E_CYP52_fungi"/>
</dbReference>
<evidence type="ECO:0000256" key="7">
    <source>
        <dbReference type="ARBA" id="ARBA00023002"/>
    </source>
</evidence>
<dbReference type="Pfam" id="PF00067">
    <property type="entry name" value="p450"/>
    <property type="match status" value="1"/>
</dbReference>
<sequence>MHRRKDIYGDDADEFRPDRWETLRVSWEYLPFSGGPRICIGQQFAITTMLALAARFWQTFEAIESRDDRPMLYKVSATTSLMNGCLVGLTAA</sequence>
<dbReference type="GO" id="GO:0005506">
    <property type="term" value="F:iron ion binding"/>
    <property type="evidence" value="ECO:0007669"/>
    <property type="project" value="InterPro"/>
</dbReference>
<dbReference type="GO" id="GO:0020037">
    <property type="term" value="F:heme binding"/>
    <property type="evidence" value="ECO:0007669"/>
    <property type="project" value="InterPro"/>
</dbReference>
<dbReference type="GO" id="GO:0016020">
    <property type="term" value="C:membrane"/>
    <property type="evidence" value="ECO:0007669"/>
    <property type="project" value="UniProtKB-SubCell"/>
</dbReference>
<dbReference type="EMBL" id="NJEU01000096">
    <property type="protein sequence ID" value="PHH81791.1"/>
    <property type="molecule type" value="Genomic_DNA"/>
</dbReference>
<keyword evidence="7 11" id="KW-0560">Oxidoreductase</keyword>
<evidence type="ECO:0000256" key="2">
    <source>
        <dbReference type="ARBA" id="ARBA00004167"/>
    </source>
</evidence>
<keyword evidence="9 11" id="KW-0503">Monooxygenase</keyword>
<evidence type="ECO:0000256" key="10">
    <source>
        <dbReference type="ARBA" id="ARBA00023136"/>
    </source>
</evidence>
<evidence type="ECO:0000313" key="13">
    <source>
        <dbReference type="Proteomes" id="UP000224854"/>
    </source>
</evidence>
<dbReference type="PANTHER" id="PTHR24287:SF17">
    <property type="entry name" value="P450, PUTATIVE (EUROFUNG)-RELATED"/>
    <property type="match status" value="1"/>
</dbReference>
<accession>A0A2C5ZR55</accession>
<keyword evidence="10" id="KW-0472">Membrane</keyword>
<evidence type="ECO:0000256" key="1">
    <source>
        <dbReference type="ARBA" id="ARBA00001971"/>
    </source>
</evidence>
<proteinExistence type="inferred from homology"/>
<gene>
    <name evidence="12" type="ORF">CDD82_7833</name>
</gene>
<dbReference type="Gene3D" id="1.10.630.10">
    <property type="entry name" value="Cytochrome P450"/>
    <property type="match status" value="1"/>
</dbReference>
<dbReference type="PANTHER" id="PTHR24287">
    <property type="entry name" value="P450, PUTATIVE (EUROFUNG)-RELATED"/>
    <property type="match status" value="1"/>
</dbReference>
<keyword evidence="6" id="KW-1133">Transmembrane helix</keyword>
<evidence type="ECO:0000256" key="5">
    <source>
        <dbReference type="ARBA" id="ARBA00022723"/>
    </source>
</evidence>
<evidence type="ECO:0000256" key="6">
    <source>
        <dbReference type="ARBA" id="ARBA00022989"/>
    </source>
</evidence>
<evidence type="ECO:0000313" key="12">
    <source>
        <dbReference type="EMBL" id="PHH81791.1"/>
    </source>
</evidence>
<comment type="similarity">
    <text evidence="3 11">Belongs to the cytochrome P450 family.</text>
</comment>
<dbReference type="InterPro" id="IPR001128">
    <property type="entry name" value="Cyt_P450"/>
</dbReference>
<evidence type="ECO:0000256" key="11">
    <source>
        <dbReference type="RuleBase" id="RU000461"/>
    </source>
</evidence>
<dbReference type="PROSITE" id="PS00086">
    <property type="entry name" value="CYTOCHROME_P450"/>
    <property type="match status" value="1"/>
</dbReference>
<protein>
    <recommendedName>
        <fullName evidence="14">Cytochrome P450</fullName>
    </recommendedName>
</protein>
<organism evidence="12 13">
    <name type="scientific">Ophiocordyceps australis</name>
    <dbReference type="NCBI Taxonomy" id="1399860"/>
    <lineage>
        <taxon>Eukaryota</taxon>
        <taxon>Fungi</taxon>
        <taxon>Dikarya</taxon>
        <taxon>Ascomycota</taxon>
        <taxon>Pezizomycotina</taxon>
        <taxon>Sordariomycetes</taxon>
        <taxon>Hypocreomycetidae</taxon>
        <taxon>Hypocreales</taxon>
        <taxon>Ophiocordycipitaceae</taxon>
        <taxon>Ophiocordyceps</taxon>
    </lineage>
</organism>
<dbReference type="InterPro" id="IPR017972">
    <property type="entry name" value="Cyt_P450_CS"/>
</dbReference>
<name>A0A2C5ZR55_9HYPO</name>
<evidence type="ECO:0008006" key="14">
    <source>
        <dbReference type="Google" id="ProtNLM"/>
    </source>
</evidence>
<keyword evidence="5 11" id="KW-0479">Metal-binding</keyword>